<feature type="transmembrane region" description="Helical" evidence="1">
    <location>
        <begin position="281"/>
        <end position="298"/>
    </location>
</feature>
<feature type="transmembrane region" description="Helical" evidence="1">
    <location>
        <begin position="177"/>
        <end position="193"/>
    </location>
</feature>
<feature type="transmembrane region" description="Helical" evidence="1">
    <location>
        <begin position="155"/>
        <end position="171"/>
    </location>
</feature>
<evidence type="ECO:0000256" key="1">
    <source>
        <dbReference type="SAM" id="Phobius"/>
    </source>
</evidence>
<feature type="transmembrane region" description="Helical" evidence="1">
    <location>
        <begin position="100"/>
        <end position="120"/>
    </location>
</feature>
<name>A0ABS9KWY8_9BACT</name>
<feature type="transmembrane region" description="Helical" evidence="1">
    <location>
        <begin position="336"/>
        <end position="356"/>
    </location>
</feature>
<keyword evidence="1" id="KW-0472">Membrane</keyword>
<evidence type="ECO:0000313" key="3">
    <source>
        <dbReference type="Proteomes" id="UP001165367"/>
    </source>
</evidence>
<feature type="transmembrane region" description="Helical" evidence="1">
    <location>
        <begin position="126"/>
        <end position="143"/>
    </location>
</feature>
<feature type="transmembrane region" description="Helical" evidence="1">
    <location>
        <begin position="310"/>
        <end position="329"/>
    </location>
</feature>
<protein>
    <recommendedName>
        <fullName evidence="4">Glycosyltransferase RgtA/B/C/D-like domain-containing protein</fullName>
    </recommendedName>
</protein>
<keyword evidence="1" id="KW-0812">Transmembrane</keyword>
<dbReference type="Proteomes" id="UP001165367">
    <property type="component" value="Unassembled WGS sequence"/>
</dbReference>
<sequence>MKSRYINYVEIGLIVILASIPLFSTFPYRVNIFLSWEGAYRMSNGEVPFRDFGLPMGGMYWAVPAIFFKLFGPAMITLVKAQVFLNILSGLAFRSILKSFKVSSAVRFSSILLFCLSYSFFNFWPWYNHTVIVYELVGLAFLLKALAEQAAKKQILLLVLAAFFTMCSFFTKQDAGALAVLISLAVAGLHSLQTRKWRPALIFGGTLFAIGLIVILYLSRYGFGYWFNHGQAPHSARISLMDIVQEFFIGSMWIKFYLFIIAIVLLLRFRTWKDFWTSKTDVLFLFLTIAILAEAAVFQVTSYTPPDNNIFFHSFAIAFILAQLSALPAFEPRKRLVFAVLTCGILLWWSNVYWRYIERVLDRAMPKKEQSIASAENVVNKQTYMIFPKDTVEIPLSEWTFSDLKSFKNIYMPAPTIDGMKRLLNMDIVKQKKDLSVLNMSELTPLAVEMPYKLEKGEHYPLWYHLGVGMFNKQAEMFEKNIADKKYDLVLFENIPTLNNFYPFRVRDSLKVHYQMVDSFFAPRRGDTKGMIEVYVR</sequence>
<proteinExistence type="predicted"/>
<evidence type="ECO:0000313" key="2">
    <source>
        <dbReference type="EMBL" id="MCG2616835.1"/>
    </source>
</evidence>
<accession>A0ABS9KWY8</accession>
<reference evidence="2" key="1">
    <citation type="submission" date="2022-01" db="EMBL/GenBank/DDBJ databases">
        <authorList>
            <person name="Jo J.-H."/>
            <person name="Im W.-T."/>
        </authorList>
    </citation>
    <scope>NUCLEOTIDE SEQUENCE</scope>
    <source>
        <strain evidence="2">NA20</strain>
    </source>
</reference>
<feature type="transmembrane region" description="Helical" evidence="1">
    <location>
        <begin position="247"/>
        <end position="269"/>
    </location>
</feature>
<feature type="transmembrane region" description="Helical" evidence="1">
    <location>
        <begin position="200"/>
        <end position="218"/>
    </location>
</feature>
<dbReference type="RefSeq" id="WP_237875372.1">
    <property type="nucleotide sequence ID" value="NZ_JAKLTR010000015.1"/>
</dbReference>
<keyword evidence="3" id="KW-1185">Reference proteome</keyword>
<feature type="transmembrane region" description="Helical" evidence="1">
    <location>
        <begin position="7"/>
        <end position="26"/>
    </location>
</feature>
<comment type="caution">
    <text evidence="2">The sequence shown here is derived from an EMBL/GenBank/DDBJ whole genome shotgun (WGS) entry which is preliminary data.</text>
</comment>
<feature type="transmembrane region" description="Helical" evidence="1">
    <location>
        <begin position="58"/>
        <end position="79"/>
    </location>
</feature>
<dbReference type="EMBL" id="JAKLTR010000015">
    <property type="protein sequence ID" value="MCG2616835.1"/>
    <property type="molecule type" value="Genomic_DNA"/>
</dbReference>
<gene>
    <name evidence="2" type="ORF">LZZ85_21240</name>
</gene>
<keyword evidence="1" id="KW-1133">Transmembrane helix</keyword>
<organism evidence="2 3">
    <name type="scientific">Terrimonas ginsenosidimutans</name>
    <dbReference type="NCBI Taxonomy" id="2908004"/>
    <lineage>
        <taxon>Bacteria</taxon>
        <taxon>Pseudomonadati</taxon>
        <taxon>Bacteroidota</taxon>
        <taxon>Chitinophagia</taxon>
        <taxon>Chitinophagales</taxon>
        <taxon>Chitinophagaceae</taxon>
        <taxon>Terrimonas</taxon>
    </lineage>
</organism>
<evidence type="ECO:0008006" key="4">
    <source>
        <dbReference type="Google" id="ProtNLM"/>
    </source>
</evidence>